<dbReference type="Gene3D" id="3.40.720.10">
    <property type="entry name" value="Alkaline Phosphatase, subunit A"/>
    <property type="match status" value="1"/>
</dbReference>
<evidence type="ECO:0000256" key="1">
    <source>
        <dbReference type="ARBA" id="ARBA00008779"/>
    </source>
</evidence>
<protein>
    <submittedName>
        <fullName evidence="5">Arylsulfatase</fullName>
        <ecNumber evidence="5">3.1.6.1</ecNumber>
    </submittedName>
</protein>
<dbReference type="SUPFAM" id="SSF53649">
    <property type="entry name" value="Alkaline phosphatase-like"/>
    <property type="match status" value="1"/>
</dbReference>
<feature type="domain" description="Sulfatase N-terminal" evidence="4">
    <location>
        <begin position="26"/>
        <end position="373"/>
    </location>
</feature>
<dbReference type="RefSeq" id="WP_184028745.1">
    <property type="nucleotide sequence ID" value="NZ_JACHFN010000007.1"/>
</dbReference>
<comment type="caution">
    <text evidence="5">The sequence shown here is derived from an EMBL/GenBank/DDBJ whole genome shotgun (WGS) entry which is preliminary data.</text>
</comment>
<dbReference type="InterPro" id="IPR051849">
    <property type="entry name" value="GAG-degrading_sulfatase"/>
</dbReference>
<dbReference type="InterPro" id="IPR000917">
    <property type="entry name" value="Sulfatase_N"/>
</dbReference>
<dbReference type="PROSITE" id="PS00523">
    <property type="entry name" value="SULFATASE_1"/>
    <property type="match status" value="1"/>
</dbReference>
<dbReference type="PANTHER" id="PTHR46615">
    <property type="entry name" value="ARYLSULFATASE K"/>
    <property type="match status" value="1"/>
</dbReference>
<feature type="region of interest" description="Disordered" evidence="3">
    <location>
        <begin position="1"/>
        <end position="22"/>
    </location>
</feature>
<evidence type="ECO:0000259" key="4">
    <source>
        <dbReference type="Pfam" id="PF00884"/>
    </source>
</evidence>
<reference evidence="5 6" key="1">
    <citation type="submission" date="2020-08" db="EMBL/GenBank/DDBJ databases">
        <title>Genomic Encyclopedia of Type Strains, Phase IV (KMG-IV): sequencing the most valuable type-strain genomes for metagenomic binning, comparative biology and taxonomic classification.</title>
        <authorList>
            <person name="Goeker M."/>
        </authorList>
    </citation>
    <scope>NUCLEOTIDE SEQUENCE [LARGE SCALE GENOMIC DNA]</scope>
    <source>
        <strain evidence="5 6">DSM 101791</strain>
    </source>
</reference>
<dbReference type="AlphaFoldDB" id="A0A7W8GFS5"/>
<comment type="similarity">
    <text evidence="1">Belongs to the sulfatase family.</text>
</comment>
<gene>
    <name evidence="5" type="ORF">HNQ09_002086</name>
</gene>
<feature type="compositionally biased region" description="Basic and acidic residues" evidence="3">
    <location>
        <begin position="9"/>
        <end position="19"/>
    </location>
</feature>
<dbReference type="PANTHER" id="PTHR46615:SF1">
    <property type="entry name" value="ARYLSULFATASE K"/>
    <property type="match status" value="1"/>
</dbReference>
<evidence type="ECO:0000313" key="6">
    <source>
        <dbReference type="Proteomes" id="UP000525389"/>
    </source>
</evidence>
<dbReference type="EC" id="3.1.6.1" evidence="5"/>
<dbReference type="InterPro" id="IPR017850">
    <property type="entry name" value="Alkaline_phosphatase_core_sf"/>
</dbReference>
<organism evidence="5 6">
    <name type="scientific">Deinococcus budaensis</name>
    <dbReference type="NCBI Taxonomy" id="1665626"/>
    <lineage>
        <taxon>Bacteria</taxon>
        <taxon>Thermotogati</taxon>
        <taxon>Deinococcota</taxon>
        <taxon>Deinococci</taxon>
        <taxon>Deinococcales</taxon>
        <taxon>Deinococcaceae</taxon>
        <taxon>Deinococcus</taxon>
    </lineage>
</organism>
<dbReference type="InterPro" id="IPR024607">
    <property type="entry name" value="Sulfatase_CS"/>
</dbReference>
<keyword evidence="2 5" id="KW-0378">Hydrolase</keyword>
<keyword evidence="6" id="KW-1185">Reference proteome</keyword>
<dbReference type="Proteomes" id="UP000525389">
    <property type="component" value="Unassembled WGS sequence"/>
</dbReference>
<evidence type="ECO:0000313" key="5">
    <source>
        <dbReference type="EMBL" id="MBB5234643.1"/>
    </source>
</evidence>
<dbReference type="Pfam" id="PF00884">
    <property type="entry name" value="Sulfatase"/>
    <property type="match status" value="1"/>
</dbReference>
<proteinExistence type="inferred from homology"/>
<sequence>MTKENGGNEQKKAQLKDGQRGGGQRPNILVLCIDQWDVHMKLPDGVELPALERLQQQGVTFDRHYCTVPICTPSRATMWTGQHAKKVGLWDNTNFAWIPHGLSPDVPTLGTMLREQGYHTVFKGKWHLSESQPGEDMLEPYGFSDYQGWGDMFGSPLQGEMLDGTVAMHAVDWLENKAPDVDQPWLLVASMVNPHDIMYFYSDPEAEFRWGEGEPIMRPKLHGAQQLGFFEDWDPELPANLHDDLSGQPPGVRSYQENIRLTYGAPPESRDDLWKARRNYLINCMRLVDAEFQKVLDALDRRGLWENTIVIYTSDHGEMNGAHQMHQKGAIHYDEAAVVNLTAVVPGGPQGEKTGSVGSHLDLVPTLLDFAGVSEEERHSRYPQLRGRSLRGVIQQPDQTGPRGSAQQPGDGALITWDGLNMLDPQWNATGAMGGLTDLGLDEAGLKEALRKTGEEYGAPDFSRRTFFRAVVDGRYKLVRWFSPEEYVQPGTLNELYARSDVTLHDLRDDPGEMENLGSLDHPGYDPALVGQMLGKLTALIEHELGEDDCPFDLNMFGTREVKDKQAKAGASGDD</sequence>
<evidence type="ECO:0000256" key="3">
    <source>
        <dbReference type="SAM" id="MobiDB-lite"/>
    </source>
</evidence>
<dbReference type="EMBL" id="JACHFN010000007">
    <property type="protein sequence ID" value="MBB5234643.1"/>
    <property type="molecule type" value="Genomic_DNA"/>
</dbReference>
<name>A0A7W8GFS5_9DEIO</name>
<dbReference type="GO" id="GO:0004065">
    <property type="term" value="F:arylsulfatase activity"/>
    <property type="evidence" value="ECO:0007669"/>
    <property type="project" value="UniProtKB-EC"/>
</dbReference>
<accession>A0A7W8GFS5</accession>
<dbReference type="GO" id="GO:0015024">
    <property type="term" value="F:glucuronate-2-sulfatase activity"/>
    <property type="evidence" value="ECO:0007669"/>
    <property type="project" value="TreeGrafter"/>
</dbReference>
<evidence type="ECO:0000256" key="2">
    <source>
        <dbReference type="ARBA" id="ARBA00022801"/>
    </source>
</evidence>